<dbReference type="PhylomeDB" id="A0A060RP58"/>
<dbReference type="GO" id="GO:0006397">
    <property type="term" value="P:mRNA processing"/>
    <property type="evidence" value="ECO:0007669"/>
    <property type="project" value="UniProtKB-ARBA"/>
</dbReference>
<dbReference type="SUPFAM" id="SSF81296">
    <property type="entry name" value="E set domains"/>
    <property type="match status" value="2"/>
</dbReference>
<dbReference type="VEuPathDB" id="PlasmoDB:PRCDC_0419700"/>
<feature type="domain" description="Helicase ATP-binding" evidence="7">
    <location>
        <begin position="712"/>
        <end position="970"/>
    </location>
</feature>
<dbReference type="Gene3D" id="2.60.40.150">
    <property type="entry name" value="C2 domain"/>
    <property type="match status" value="2"/>
</dbReference>
<feature type="region of interest" description="Disordered" evidence="6">
    <location>
        <begin position="881"/>
        <end position="933"/>
    </location>
</feature>
<accession>A0A060RP58</accession>
<feature type="compositionally biased region" description="Low complexity" evidence="6">
    <location>
        <begin position="2165"/>
        <end position="2176"/>
    </location>
</feature>
<dbReference type="FunFam" id="1.10.150.20:FF:000004">
    <property type="entry name" value="U5 small nuclear ribonucleoprotein helicase"/>
    <property type="match status" value="1"/>
</dbReference>
<dbReference type="InterPro" id="IPR014756">
    <property type="entry name" value="Ig_E-set"/>
</dbReference>
<feature type="region of interest" description="Disordered" evidence="6">
    <location>
        <begin position="509"/>
        <end position="555"/>
    </location>
</feature>
<dbReference type="Pfam" id="PF00271">
    <property type="entry name" value="Helicase_C"/>
    <property type="match status" value="1"/>
</dbReference>
<sequence>MAEEYEKFKRFEYRMNSNLVLQREGPISNTKEPTGESESLVGRLKYKMGDKVEYSNKNKKNIMLVRDNKEMDINRNKRKDIFDDDKYNRRSNKKIRHKEKSVLNVNIEDIFLYKPTTKYTEDIYTKLMSRIRFLLGDNTGDIINSACNEILYILKNEELNNEEKKKQVESELEIDISDDIFIEINNLSKEIYDFNKQEEGEYVENDEGVAVIFEEDDDYFNIGRNTSRGYVNDHETMELQELSDDIEEEDISEDDDGDGDAEDGGDEDGVDEDGDDEDGDDEDGDDEDGDDEYGDNEDGDDNNNNNNNNNSVRRKKKKKGNQINHLKSYDKKNKKFENYLSLKNTNKNLYYDEENKNVQDNDELNINVIDSHWLQRELNKIFPDPSLCLDKEKEVLNVLNIYNIQESENKLMHILKYENFHIARVLIKNRWKIYYCTLLGQAQTEEEKEEIKKEMKKTEEGQDILDELCNFKNVRKNKQSEFSKIIRKEADNLFGKKKKINDYNKKGNMDYTYIHDDDDDDDDGDEEEKEEDHKNYDDENVSDDDNYYESTKLYNSDSQGEDAIKKININVKDVKNIKGVKEEDHEGGGSGKEDNEPTQKSFSNNMKYKFIDLEKLETKEKNKDIFFNKEVILPPESKRIERKEYDEIIISSMKNNKMDGMKRNKNNKINYYTCPEEIKLIHINELPEWTHEVFSCVNITKLNPIQSKVYDVAFNKYEENMLICAPTGSGKTNIALLCILNVINSYRLKSGNINRKDFKIVYISPMKALVNEQVQSFNLRLKCMNIKVSELTGDVNLSTKELDDSQVIVMTPEKFDVISRKWNEKILLHKIKLIIFDEIHLLNEMRGNVLESIIARINRYMDNTMVYDMSDVAYGSSGGFRGKNRDANGDNNNNNNNNSDDNNNNNSDDNNYDDGNNYDGGGVNSFRENKHGKNHISIRKKKIRLVGLSATLPNYEDVGIFLRAHIERGIFYFDHSFRPVQIEQHYIGIKEKKGIKKYALMNELTYEKVLEEAGKNQILIFVHSRKETYRTSKLLIDRFMKSDNLSKFLIDKKISSEILLSEKEHVINEELKEILPFGFGIHHAGLKRLDRKLVEDLFSDRHIQVLVCTSTLAWGINLPAHTVIIKGTSVYNINIGDFDELSSMDVLQMVGRSGRPQYDKSGKAIIITDHKNLQLYLSLNNEQLFIESTLLNNIVNIINAEIVLKNIQNMDDAMNWLEQTYMYIRMLKCPSLYGVTINSNDKIKGIEEFKDIIDMKNKTKKHDHNNINNNSSSSRSSRNSSSSSSSGVMDYMSILKTNYKYNKFIEKIKRRMYNILYSCFLILEKYDLIKYNRKLNTVSSTYIGKISSYYYVDYKSIDIYNKKLNKYTNEIDLLKIFTMSDEFKNIYIRDEEKTELSVIMEKLPIPVKESINIPYTKINILLQLYLSNIILNGYIINADMVYIHQNALRIFRSFFEISLKKNSYNLIKLTLKFCKMIERRMWSTMTPLRQFGLLSTELIRIIEKKNITFKNYLTMNLNEYITIFKNKKIAKNIFKLVHHFPKLELNAYIQPINHKILKVDLNIAPDFIYNHKYHGYFMLFWVFVFDISNESILHYDLFTLKKNYKNDILNQTQRNNNNNNNNNNKTKNNMYNPSDVLDDHVLTFFLPINDNPFYIVKVISDKWLECEATINLYLKDLILPSQNFYSTQLLDLQPLPIHSIKYQKAHTFFNNIRNLDYFNSIHTQIFTSLFENNGNVLIASSNSKHYLIPAELGIIKILKFLHCLYNFINTYIKKQKDVYKIINDKKLADLLYNNNLIDLIKIVYIAPLDDVIIKTFKNWQPLKKIFNLKMCILTGDIQIDMKLLQTHHIILSNPSNYDNISKKWRRKKILQTVSFYIFDHMELLDTAQGGIMEILISRIRYISTQLNLNKSEKKNQHNNENNDNLIMSILNIDIIKMNNVEEDNKKNITHNNNNNNNNYNKKKKKEEEEDDDFIQTINALQNFTIDHIYDYIGLNRILCLSSCSLYNSKDFAEWIGCKKNDYYNFLSTVRDIPIEIYLHAVNIMNKQNRYISMQRQVYQNIRKLKNIIPKKKKMQNVIIFVTDQKMCKTLALDLILSAYNDNFKYFSLFENYEDDKYGTYKFSTDQNDPKNEEKEKKKGGWISNLFSYNKDDKISRDNEKNDLINNNSDDGGTSNNVHKSGTFRNNDLYNNSTNVEELAKSIHNMINLNISNMDSIKNKELSENNINVSSSNNSNNNGNIYKNEGKHCNNRNNMNEEHVFDYINDKMLIQFMKKGICYLHNNMTEIEKKIVEILFDKKTIQILIVSYDYIYSLNVYANNVIILDTIITHFHNNKEEDYSIQNILEMISYAGRQNEDTKAFVYIYTYITKKEYYKNFIYEPLTVESNIEDNLPNFLNNEIVMSTIENYQDAIDWLTWSFFYRRIKKNPNYYGLKGISNEHISDYLSELIENNMEILSFANCINIEEQTMDIKPCNLGIISSFYNLDYHIIHFFNQYVLSLKTLKKSRIFEIICLSNIFNDILKIHNYDIFLCLKIAQACNIQVTYEFLKLSINNENNLKNGNIEDHLNKDTKSEDYKKDQYINLLQFMSVPIYFTSHLKAFILLQAHIHRYSLPLNYIQETKTVLLKAYKLINSLIDVISSNNILNFCLFVMEVSQMLTQSMNSTTDQSNLWQLPHFDEHLIKKANDLEIVDVYDLINAEDEPRDILLKHLNEKQRSEIANVCNIFPIIEVQYEIDLDKSYKVNEIAQINLTIERDLTDDAVIFAHSLYLPFEKEEMWWIVIGIKKMNLLLSIKKLSLLKSINHIKINFELPDKPNTYDVVIYVINDCYVGCDQEYEFKINVEE</sequence>
<keyword evidence="2" id="KW-0547">Nucleotide-binding</keyword>
<dbReference type="FunFam" id="3.40.50.300:FF:001842">
    <property type="entry name" value="Pre-mRNA-splicing helicase BRR2, putative"/>
    <property type="match status" value="1"/>
</dbReference>
<feature type="compositionally biased region" description="Acidic residues" evidence="6">
    <location>
        <begin position="538"/>
        <end position="547"/>
    </location>
</feature>
<feature type="compositionally biased region" description="Low complexity" evidence="6">
    <location>
        <begin position="1949"/>
        <end position="1959"/>
    </location>
</feature>
<keyword evidence="9" id="KW-0687">Ribonucleoprotein</keyword>
<dbReference type="FunFam" id="1.10.10.10:FF:000024">
    <property type="entry name" value="U5 small nuclear ribonucleoprotein helicase"/>
    <property type="match status" value="1"/>
</dbReference>
<keyword evidence="1" id="KW-0677">Repeat</keyword>
<dbReference type="InterPro" id="IPR057842">
    <property type="entry name" value="WH_MER3"/>
</dbReference>
<dbReference type="GO" id="GO:0005524">
    <property type="term" value="F:ATP binding"/>
    <property type="evidence" value="ECO:0007669"/>
    <property type="project" value="UniProtKB-KW"/>
</dbReference>
<proteinExistence type="predicted"/>
<dbReference type="Gene3D" id="1.10.10.10">
    <property type="entry name" value="Winged helix-like DNA-binding domain superfamily/Winged helix DNA-binding domain"/>
    <property type="match status" value="2"/>
</dbReference>
<dbReference type="PROSITE" id="PS51194">
    <property type="entry name" value="HELICASE_CTER"/>
    <property type="match status" value="1"/>
</dbReference>
<dbReference type="PANTHER" id="PTHR47961:SF4">
    <property type="entry name" value="ACTIVATING SIGNAL COINTEGRATOR 1 COMPLEX SUBUNIT 3"/>
    <property type="match status" value="1"/>
</dbReference>
<dbReference type="PROSITE" id="PS51192">
    <property type="entry name" value="HELICASE_ATP_BIND_1"/>
    <property type="match status" value="1"/>
</dbReference>
<reference evidence="9" key="2">
    <citation type="submission" date="2014-05" db="EMBL/GenBank/DDBJ databases">
        <title>The genome sequences of chimpanzee malaria parasites reveal the path to human adaptation.</title>
        <authorList>
            <person name="Otto T.D."/>
            <person name="Rayner J.C."/>
            <person name="Boehme U."/>
            <person name="Pain A."/>
            <person name="Spottiswoode N."/>
            <person name="Sanders M."/>
            <person name="Quail M."/>
            <person name="Ollomo B."/>
            <person name="Renaud F."/>
            <person name="Thomas A.W."/>
            <person name="Prugnolle F."/>
            <person name="Conway D.J."/>
            <person name="Newbold C."/>
            <person name="Berriman M."/>
        </authorList>
    </citation>
    <scope>NUCLEOTIDE SEQUENCE [LARGE SCALE GENOMIC DNA]</scope>
    <source>
        <strain evidence="9">CDC</strain>
    </source>
</reference>
<dbReference type="InterPro" id="IPR036388">
    <property type="entry name" value="WH-like_DNA-bd_sf"/>
</dbReference>
<dbReference type="InterPro" id="IPR027417">
    <property type="entry name" value="P-loop_NTPase"/>
</dbReference>
<dbReference type="InterPro" id="IPR014001">
    <property type="entry name" value="Helicase_ATP-bd"/>
</dbReference>
<dbReference type="PANTHER" id="PTHR47961">
    <property type="entry name" value="DNA POLYMERASE THETA, PUTATIVE (AFU_ORTHOLOGUE AFUA_1G05260)-RELATED"/>
    <property type="match status" value="1"/>
</dbReference>
<feature type="domain" description="Helicase C-terminal" evidence="8">
    <location>
        <begin position="981"/>
        <end position="1218"/>
    </location>
</feature>
<protein>
    <submittedName>
        <fullName evidence="9">U5 small nuclear ribonucleoprotein-specific protein, putative</fullName>
        <ecNumber evidence="9">3.6.4.13</ecNumber>
    </submittedName>
</protein>
<dbReference type="FunFam" id="1.10.3380.10:FF:000001">
    <property type="entry name" value="U5 small nuclear ribonucleoprotein helicase"/>
    <property type="match status" value="1"/>
</dbReference>
<dbReference type="SMART" id="SM00487">
    <property type="entry name" value="DEXDc"/>
    <property type="match status" value="1"/>
</dbReference>
<dbReference type="Gene3D" id="3.40.50.300">
    <property type="entry name" value="P-loop containing nucleotide triphosphate hydrolases"/>
    <property type="match status" value="6"/>
</dbReference>
<dbReference type="InterPro" id="IPR004179">
    <property type="entry name" value="Sec63-dom"/>
</dbReference>
<dbReference type="InterPro" id="IPR001650">
    <property type="entry name" value="Helicase_C-like"/>
</dbReference>
<dbReference type="GO" id="GO:0005634">
    <property type="term" value="C:nucleus"/>
    <property type="evidence" value="ECO:0007669"/>
    <property type="project" value="TreeGrafter"/>
</dbReference>
<dbReference type="InterPro" id="IPR048863">
    <property type="entry name" value="BRR2_plug"/>
</dbReference>
<name>A0A060RP58_PLARE</name>
<feature type="region of interest" description="Disordered" evidence="6">
    <location>
        <begin position="1945"/>
        <end position="1967"/>
    </location>
</feature>
<dbReference type="SMART" id="SM00973">
    <property type="entry name" value="Sec63"/>
    <property type="match status" value="2"/>
</dbReference>
<dbReference type="SMART" id="SM00490">
    <property type="entry name" value="HELICc"/>
    <property type="match status" value="1"/>
</dbReference>
<dbReference type="FunFam" id="3.40.50.300:FF:000062">
    <property type="entry name" value="U5 small nuclear ribonucleoprotein helicase"/>
    <property type="match status" value="1"/>
</dbReference>
<feature type="region of interest" description="Disordered" evidence="6">
    <location>
        <begin position="246"/>
        <end position="328"/>
    </location>
</feature>
<evidence type="ECO:0000256" key="1">
    <source>
        <dbReference type="ARBA" id="ARBA00022737"/>
    </source>
</evidence>
<dbReference type="Pfam" id="PF23445">
    <property type="entry name" value="WHD_SNRNP200"/>
    <property type="match status" value="2"/>
</dbReference>
<dbReference type="Pfam" id="PF02889">
    <property type="entry name" value="Sec63"/>
    <property type="match status" value="2"/>
</dbReference>
<feature type="compositionally biased region" description="Low complexity" evidence="6">
    <location>
        <begin position="1266"/>
        <end position="1286"/>
    </location>
</feature>
<dbReference type="FunFam" id="1.10.10.10:FF:000012">
    <property type="entry name" value="U5 small nuclear ribonucleoprotein helicase"/>
    <property type="match status" value="1"/>
</dbReference>
<dbReference type="FunFam" id="3.40.50.300:FF:001742">
    <property type="entry name" value="Pre-mRNA-splicing helicase BRR2, putative"/>
    <property type="match status" value="1"/>
</dbReference>
<dbReference type="InterPro" id="IPR050474">
    <property type="entry name" value="Hel308_SKI2-like"/>
</dbReference>
<evidence type="ECO:0000313" key="9">
    <source>
        <dbReference type="EMBL" id="CDO62867.1"/>
    </source>
</evidence>
<dbReference type="GO" id="GO:0003676">
    <property type="term" value="F:nucleic acid binding"/>
    <property type="evidence" value="ECO:0007669"/>
    <property type="project" value="InterPro"/>
</dbReference>
<dbReference type="Pfam" id="PF00270">
    <property type="entry name" value="DEAD"/>
    <property type="match status" value="1"/>
</dbReference>
<evidence type="ECO:0000313" key="10">
    <source>
        <dbReference type="Proteomes" id="UP000027581"/>
    </source>
</evidence>
<dbReference type="InterPro" id="IPR041094">
    <property type="entry name" value="Brr2_helicase_PWI"/>
</dbReference>
<keyword evidence="4" id="KW-0347">Helicase</keyword>
<feature type="region of interest" description="Disordered" evidence="6">
    <location>
        <begin position="1260"/>
        <end position="1287"/>
    </location>
</feature>
<evidence type="ECO:0000259" key="8">
    <source>
        <dbReference type="PROSITE" id="PS51194"/>
    </source>
</evidence>
<evidence type="ECO:0000256" key="3">
    <source>
        <dbReference type="ARBA" id="ARBA00022801"/>
    </source>
</evidence>
<dbReference type="GO" id="GO:0016787">
    <property type="term" value="F:hydrolase activity"/>
    <property type="evidence" value="ECO:0007669"/>
    <property type="project" value="UniProtKB-KW"/>
</dbReference>
<dbReference type="SUPFAM" id="SSF158702">
    <property type="entry name" value="Sec63 N-terminal domain-like"/>
    <property type="match status" value="2"/>
</dbReference>
<dbReference type="SUPFAM" id="SSF52540">
    <property type="entry name" value="P-loop containing nucleoside triphosphate hydrolases"/>
    <property type="match status" value="3"/>
</dbReference>
<feature type="compositionally biased region" description="Acidic residues" evidence="6">
    <location>
        <begin position="246"/>
        <end position="301"/>
    </location>
</feature>
<evidence type="ECO:0000256" key="4">
    <source>
        <dbReference type="ARBA" id="ARBA00022806"/>
    </source>
</evidence>
<dbReference type="Pfam" id="PF21188">
    <property type="entry name" value="BRR2_plug"/>
    <property type="match status" value="1"/>
</dbReference>
<keyword evidence="10" id="KW-1185">Reference proteome</keyword>
<dbReference type="Pfam" id="PF18149">
    <property type="entry name" value="Helicase_PWI"/>
    <property type="match status" value="1"/>
</dbReference>
<dbReference type="VEuPathDB" id="PlasmoDB:PRG01_0427100"/>
<dbReference type="EC" id="3.6.4.13" evidence="9"/>
<feature type="region of interest" description="Disordered" evidence="6">
    <location>
        <begin position="578"/>
        <end position="601"/>
    </location>
</feature>
<evidence type="ECO:0000256" key="6">
    <source>
        <dbReference type="SAM" id="MobiDB-lite"/>
    </source>
</evidence>
<dbReference type="CDD" id="cd18795">
    <property type="entry name" value="SF2_C_Ski2"/>
    <property type="match status" value="1"/>
</dbReference>
<keyword evidence="3 9" id="KW-0378">Hydrolase</keyword>
<feature type="region of interest" description="Disordered" evidence="6">
    <location>
        <begin position="2156"/>
        <end position="2186"/>
    </location>
</feature>
<keyword evidence="5" id="KW-0067">ATP-binding</keyword>
<gene>
    <name evidence="9" type="ORF">PRCDC_0419700</name>
</gene>
<feature type="compositionally biased region" description="Low complexity" evidence="6">
    <location>
        <begin position="889"/>
        <end position="917"/>
    </location>
</feature>
<feature type="compositionally biased region" description="Polar residues" evidence="6">
    <location>
        <begin position="2177"/>
        <end position="2186"/>
    </location>
</feature>
<dbReference type="GO" id="GO:1990904">
    <property type="term" value="C:ribonucleoprotein complex"/>
    <property type="evidence" value="ECO:0007669"/>
    <property type="project" value="UniProtKB-KW"/>
</dbReference>
<dbReference type="Proteomes" id="UP000027581">
    <property type="component" value="Unassembled WGS sequence"/>
</dbReference>
<dbReference type="Gene3D" id="1.10.3380.10">
    <property type="entry name" value="Sec63 N-terminal domain-like domain"/>
    <property type="match status" value="2"/>
</dbReference>
<dbReference type="GO" id="GO:0003724">
    <property type="term" value="F:RNA helicase activity"/>
    <property type="evidence" value="ECO:0007669"/>
    <property type="project" value="UniProtKB-EC"/>
</dbReference>
<dbReference type="EMBL" id="HG810765">
    <property type="protein sequence ID" value="CDO62867.1"/>
    <property type="molecule type" value="Genomic_DNA"/>
</dbReference>
<feature type="compositionally biased region" description="Acidic residues" evidence="6">
    <location>
        <begin position="516"/>
        <end position="530"/>
    </location>
</feature>
<evidence type="ECO:0000259" key="7">
    <source>
        <dbReference type="PROSITE" id="PS51192"/>
    </source>
</evidence>
<evidence type="ECO:0000256" key="5">
    <source>
        <dbReference type="ARBA" id="ARBA00022840"/>
    </source>
</evidence>
<organism evidence="9 10">
    <name type="scientific">Plasmodium reichenowi</name>
    <dbReference type="NCBI Taxonomy" id="5854"/>
    <lineage>
        <taxon>Eukaryota</taxon>
        <taxon>Sar</taxon>
        <taxon>Alveolata</taxon>
        <taxon>Apicomplexa</taxon>
        <taxon>Aconoidasida</taxon>
        <taxon>Haemosporida</taxon>
        <taxon>Plasmodiidae</taxon>
        <taxon>Plasmodium</taxon>
        <taxon>Plasmodium (Laverania)</taxon>
    </lineage>
</organism>
<reference evidence="9" key="1">
    <citation type="submission" date="2014-01" db="EMBL/GenBank/DDBJ databases">
        <authorList>
            <person name="Aslett M."/>
        </authorList>
    </citation>
    <scope>NUCLEOTIDE SEQUENCE</scope>
    <source>
        <strain evidence="9">CDC</strain>
    </source>
</reference>
<evidence type="ECO:0000256" key="2">
    <source>
        <dbReference type="ARBA" id="ARBA00022741"/>
    </source>
</evidence>
<dbReference type="InterPro" id="IPR035892">
    <property type="entry name" value="C2_domain_sf"/>
</dbReference>
<dbReference type="Gene3D" id="1.10.150.20">
    <property type="entry name" value="5' to 3' exonuclease, C-terminal subdomain"/>
    <property type="match status" value="2"/>
</dbReference>
<feature type="compositionally biased region" description="Basic and acidic residues" evidence="6">
    <location>
        <begin position="578"/>
        <end position="597"/>
    </location>
</feature>
<dbReference type="InterPro" id="IPR011545">
    <property type="entry name" value="DEAD/DEAH_box_helicase_dom"/>
</dbReference>